<feature type="domain" description="Alginate lyase" evidence="5">
    <location>
        <begin position="96"/>
        <end position="299"/>
    </location>
</feature>
<dbReference type="InterPro" id="IPR008397">
    <property type="entry name" value="Alginate_lyase_dom"/>
</dbReference>
<dbReference type="PROSITE" id="PS51257">
    <property type="entry name" value="PROKAR_LIPOPROTEIN"/>
    <property type="match status" value="1"/>
</dbReference>
<dbReference type="Pfam" id="PF13229">
    <property type="entry name" value="Beta_helix"/>
    <property type="match status" value="1"/>
</dbReference>
<dbReference type="Gene3D" id="1.50.10.100">
    <property type="entry name" value="Chondroitin AC/alginate lyase"/>
    <property type="match status" value="1"/>
</dbReference>
<evidence type="ECO:0000256" key="3">
    <source>
        <dbReference type="SAM" id="MobiDB-lite"/>
    </source>
</evidence>
<dbReference type="SUPFAM" id="SSF51126">
    <property type="entry name" value="Pectin lyase-like"/>
    <property type="match status" value="1"/>
</dbReference>
<reference evidence="7 8" key="1">
    <citation type="journal article" date="2019" name="Int. J. Syst. Evol. Microbiol.">
        <title>The Global Catalogue of Microorganisms (GCM) 10K type strain sequencing project: providing services to taxonomists for standard genome sequencing and annotation.</title>
        <authorList>
            <consortium name="The Broad Institute Genomics Platform"/>
            <consortium name="The Broad Institute Genome Sequencing Center for Infectious Disease"/>
            <person name="Wu L."/>
            <person name="Ma J."/>
        </authorList>
    </citation>
    <scope>NUCLEOTIDE SEQUENCE [LARGE SCALE GENOMIC DNA]</scope>
    <source>
        <strain evidence="7 8">JCM 16112</strain>
    </source>
</reference>
<feature type="signal peptide" evidence="4">
    <location>
        <begin position="1"/>
        <end position="20"/>
    </location>
</feature>
<keyword evidence="2" id="KW-0456">Lyase</keyword>
<feature type="chain" id="PRO_5045036751" description="Parallel beta helix pectate lyase-like protein" evidence="4">
    <location>
        <begin position="21"/>
        <end position="700"/>
    </location>
</feature>
<dbReference type="Pfam" id="PF05426">
    <property type="entry name" value="Alginate_lyase"/>
    <property type="match status" value="1"/>
</dbReference>
<protein>
    <recommendedName>
        <fullName evidence="9">Parallel beta helix pectate lyase-like protein</fullName>
    </recommendedName>
</protein>
<dbReference type="InterPro" id="IPR012334">
    <property type="entry name" value="Pectin_lyas_fold"/>
</dbReference>
<feature type="domain" description="Right handed beta helix" evidence="6">
    <location>
        <begin position="536"/>
        <end position="687"/>
    </location>
</feature>
<accession>A0ABN1MVE0</accession>
<keyword evidence="1 4" id="KW-0732">Signal</keyword>
<evidence type="ECO:0008006" key="9">
    <source>
        <dbReference type="Google" id="ProtNLM"/>
    </source>
</evidence>
<sequence length="700" mass="76172">MSSNKKTKFYLLLICLFTLAACDGLLAQKASAPFVHPGINQTQADLEWMKQKVQSGEQPWKAAFENLSESASLDFKPQPFTHVIRGPYGRPSIGGKELSASASAAYEHALMWYITGNKLHAQKSIEILNAWSAVLWDFDDNDAKVLAGWTGHQFCNAAEILKHTDSGWQAEDISQFRKMLLTAYYPMLVDFFPEANGNWDAAIINTMMSIGIFLDDREMFDRSEDQFLLGNGNGGLTKYIYPSGQCQESTRDMGHTQLGLGHFAFTAQIAWNQGVDLFETADNRLALGYEYTAKYLLGEEVPAYGEISSKGRGRFSDIYEGVFQHYRYVKGLEMPYTEKVLEKTRSKSSVQVLTSYKGPLPDSPKTASGPPVLSAIAPKAGALATESTPVPSNAIPVAPGESIQAAIDSAAKIGGTVLLKNGVHTLPAMLQIPSGITLAGEGIETILFLDPALTNDRAGTALVNAVDDLHDVILRDFVIEGALTVKTSSDPNQDRRQRSYQMAPSRAGIIFSGLREEHLRNIHLEHLTVRNHTHQGVAIKGAKGVTIQACDFSDNGSSVVPGAGLQHNLLLLHTQEVEIAESRFDTSPWGNGIHIEYGADISISNSELARNAGDGIHAIDSQNLRIQGNLVEGNDRNGFHIGQRVEEINRINVLDNLSQYNGDYGIKVAPGKDAILRGNRLEGNGKAAESSADPASSGKK</sequence>
<dbReference type="SUPFAM" id="SSF48230">
    <property type="entry name" value="Chondroitin AC/alginate lyase"/>
    <property type="match status" value="1"/>
</dbReference>
<proteinExistence type="predicted"/>
<dbReference type="Gene3D" id="2.160.20.10">
    <property type="entry name" value="Single-stranded right-handed beta-helix, Pectin lyase-like"/>
    <property type="match status" value="1"/>
</dbReference>
<dbReference type="InterPro" id="IPR006626">
    <property type="entry name" value="PbH1"/>
</dbReference>
<dbReference type="InterPro" id="IPR011050">
    <property type="entry name" value="Pectin_lyase_fold/virulence"/>
</dbReference>
<feature type="region of interest" description="Disordered" evidence="3">
    <location>
        <begin position="680"/>
        <end position="700"/>
    </location>
</feature>
<dbReference type="InterPro" id="IPR039448">
    <property type="entry name" value="Beta_helix"/>
</dbReference>
<name>A0ABN1MVE0_9BACT</name>
<organism evidence="7 8">
    <name type="scientific">Algoriphagus jejuensis</name>
    <dbReference type="NCBI Taxonomy" id="419934"/>
    <lineage>
        <taxon>Bacteria</taxon>
        <taxon>Pseudomonadati</taxon>
        <taxon>Bacteroidota</taxon>
        <taxon>Cytophagia</taxon>
        <taxon>Cytophagales</taxon>
        <taxon>Cyclobacteriaceae</taxon>
        <taxon>Algoriphagus</taxon>
    </lineage>
</organism>
<evidence type="ECO:0000256" key="1">
    <source>
        <dbReference type="ARBA" id="ARBA00022729"/>
    </source>
</evidence>
<keyword evidence="8" id="KW-1185">Reference proteome</keyword>
<evidence type="ECO:0000256" key="2">
    <source>
        <dbReference type="ARBA" id="ARBA00023239"/>
    </source>
</evidence>
<gene>
    <name evidence="7" type="ORF">GCM10009119_03180</name>
</gene>
<dbReference type="EMBL" id="BAAAFI010000002">
    <property type="protein sequence ID" value="GAA0877350.1"/>
    <property type="molecule type" value="Genomic_DNA"/>
</dbReference>
<evidence type="ECO:0000259" key="6">
    <source>
        <dbReference type="Pfam" id="PF13229"/>
    </source>
</evidence>
<dbReference type="InterPro" id="IPR008929">
    <property type="entry name" value="Chondroitin_lyas"/>
</dbReference>
<dbReference type="Proteomes" id="UP001500469">
    <property type="component" value="Unassembled WGS sequence"/>
</dbReference>
<evidence type="ECO:0000313" key="7">
    <source>
        <dbReference type="EMBL" id="GAA0877350.1"/>
    </source>
</evidence>
<evidence type="ECO:0000256" key="4">
    <source>
        <dbReference type="SAM" id="SignalP"/>
    </source>
</evidence>
<comment type="caution">
    <text evidence="7">The sequence shown here is derived from an EMBL/GenBank/DDBJ whole genome shotgun (WGS) entry which is preliminary data.</text>
</comment>
<dbReference type="RefSeq" id="WP_343848049.1">
    <property type="nucleotide sequence ID" value="NZ_BAAAFI010000002.1"/>
</dbReference>
<evidence type="ECO:0000313" key="8">
    <source>
        <dbReference type="Proteomes" id="UP001500469"/>
    </source>
</evidence>
<evidence type="ECO:0000259" key="5">
    <source>
        <dbReference type="Pfam" id="PF05426"/>
    </source>
</evidence>
<dbReference type="SMART" id="SM00710">
    <property type="entry name" value="PbH1"/>
    <property type="match status" value="7"/>
</dbReference>